<accession>A0A562WHA4</accession>
<dbReference type="AlphaFoldDB" id="A0A562WHA4"/>
<dbReference type="Gene3D" id="1.10.1760.20">
    <property type="match status" value="1"/>
</dbReference>
<name>A0A562WHA4_9ACTN</name>
<dbReference type="RefSeq" id="WP_145818421.1">
    <property type="nucleotide sequence ID" value="NZ_AP023438.1"/>
</dbReference>
<dbReference type="InterPro" id="IPR024529">
    <property type="entry name" value="ECF_trnsprt_substrate-spec"/>
</dbReference>
<comment type="caution">
    <text evidence="1">The sequence shown here is derived from an EMBL/GenBank/DDBJ whole genome shotgun (WGS) entry which is preliminary data.</text>
</comment>
<reference evidence="1 2" key="1">
    <citation type="submission" date="2019-07" db="EMBL/GenBank/DDBJ databases">
        <title>R&amp;d 2014.</title>
        <authorList>
            <person name="Klenk H.-P."/>
        </authorList>
    </citation>
    <scope>NUCLEOTIDE SEQUENCE [LARGE SCALE GENOMIC DNA]</scope>
    <source>
        <strain evidence="1 2">DSM 43912</strain>
    </source>
</reference>
<protein>
    <submittedName>
        <fullName evidence="1">Alpha-ribazole transporter</fullName>
    </submittedName>
</protein>
<evidence type="ECO:0000313" key="1">
    <source>
        <dbReference type="EMBL" id="TWJ29528.1"/>
    </source>
</evidence>
<dbReference type="GO" id="GO:0022857">
    <property type="term" value="F:transmembrane transporter activity"/>
    <property type="evidence" value="ECO:0007669"/>
    <property type="project" value="InterPro"/>
</dbReference>
<gene>
    <name evidence="1" type="ORF">JD81_03039</name>
</gene>
<evidence type="ECO:0000313" key="2">
    <source>
        <dbReference type="Proteomes" id="UP000319728"/>
    </source>
</evidence>
<sequence length="179" mass="18168">MSSAEARKVERRRGAARFFTPRRVARIAILVALSAVGAFIKLPSPTGTVALDSAPAFLAAAAFSPVEGSIVGALGHLLSALTTGFPLGLPVHLLVAAEMAVFVAIFGVLARRVNIWLAIVVGILLNGVGGAAIMIPIGGVGLFAALVLPLTIGSAINILVAAAATRALRSAGLAEEETR</sequence>
<proteinExistence type="predicted"/>
<dbReference type="Proteomes" id="UP000319728">
    <property type="component" value="Unassembled WGS sequence"/>
</dbReference>
<dbReference type="EMBL" id="VLLP01000001">
    <property type="protein sequence ID" value="TWJ29528.1"/>
    <property type="molecule type" value="Genomic_DNA"/>
</dbReference>
<dbReference type="Pfam" id="PF12822">
    <property type="entry name" value="ECF_trnsprt"/>
    <property type="match status" value="1"/>
</dbReference>
<keyword evidence="2" id="KW-1185">Reference proteome</keyword>
<organism evidence="1 2">
    <name type="scientific">Micromonospora sagamiensis</name>
    <dbReference type="NCBI Taxonomy" id="47875"/>
    <lineage>
        <taxon>Bacteria</taxon>
        <taxon>Bacillati</taxon>
        <taxon>Actinomycetota</taxon>
        <taxon>Actinomycetes</taxon>
        <taxon>Micromonosporales</taxon>
        <taxon>Micromonosporaceae</taxon>
        <taxon>Micromonospora</taxon>
    </lineage>
</organism>
<dbReference type="OrthoDB" id="5431035at2"/>